<keyword evidence="1" id="KW-0812">Transmembrane</keyword>
<keyword evidence="1" id="KW-1133">Transmembrane helix</keyword>
<evidence type="ECO:0000313" key="3">
    <source>
        <dbReference type="Proteomes" id="UP000256661"/>
    </source>
</evidence>
<comment type="caution">
    <text evidence="2">The sequence shown here is derived from an EMBL/GenBank/DDBJ whole genome shotgun (WGS) entry which is preliminary data.</text>
</comment>
<evidence type="ECO:0000313" key="2">
    <source>
        <dbReference type="EMBL" id="REF00340.1"/>
    </source>
</evidence>
<keyword evidence="1" id="KW-0472">Membrane</keyword>
<reference evidence="2 3" key="1">
    <citation type="submission" date="2018-08" db="EMBL/GenBank/DDBJ databases">
        <title>Sequencing the genomes of 1000 actinobacteria strains.</title>
        <authorList>
            <person name="Klenk H.-P."/>
        </authorList>
    </citation>
    <scope>NUCLEOTIDE SEQUENCE [LARGE SCALE GENOMIC DNA]</scope>
    <source>
        <strain evidence="2 3">DSM 43927</strain>
    </source>
</reference>
<feature type="transmembrane region" description="Helical" evidence="1">
    <location>
        <begin position="29"/>
        <end position="54"/>
    </location>
</feature>
<name>A0A3D9SWL2_9ACTN</name>
<dbReference type="AlphaFoldDB" id="A0A3D9SWL2"/>
<dbReference type="OrthoDB" id="9859014at2"/>
<accession>A0A3D9SWL2</accession>
<organism evidence="2 3">
    <name type="scientific">Thermomonospora umbrina</name>
    <dbReference type="NCBI Taxonomy" id="111806"/>
    <lineage>
        <taxon>Bacteria</taxon>
        <taxon>Bacillati</taxon>
        <taxon>Actinomycetota</taxon>
        <taxon>Actinomycetes</taxon>
        <taxon>Streptosporangiales</taxon>
        <taxon>Thermomonosporaceae</taxon>
        <taxon>Thermomonospora</taxon>
    </lineage>
</organism>
<dbReference type="EMBL" id="QTTT01000001">
    <property type="protein sequence ID" value="REF00340.1"/>
    <property type="molecule type" value="Genomic_DNA"/>
</dbReference>
<evidence type="ECO:0000256" key="1">
    <source>
        <dbReference type="SAM" id="Phobius"/>
    </source>
</evidence>
<gene>
    <name evidence="2" type="ORF">DFJ69_5872</name>
</gene>
<keyword evidence="3" id="KW-1185">Reference proteome</keyword>
<dbReference type="Proteomes" id="UP000256661">
    <property type="component" value="Unassembled WGS sequence"/>
</dbReference>
<dbReference type="RefSeq" id="WP_147312450.1">
    <property type="nucleotide sequence ID" value="NZ_QTTT01000001.1"/>
</dbReference>
<feature type="transmembrane region" description="Helical" evidence="1">
    <location>
        <begin position="74"/>
        <end position="96"/>
    </location>
</feature>
<proteinExistence type="predicted"/>
<feature type="transmembrane region" description="Helical" evidence="1">
    <location>
        <begin position="108"/>
        <end position="128"/>
    </location>
</feature>
<protein>
    <submittedName>
        <fullName evidence="2">Uncharacterized protein</fullName>
    </submittedName>
</protein>
<sequence length="148" mass="14796">MGWLVLLPAAGLLFVINKRVNPKGRGRDAVAVLTMLVAVIAGCGLAATFLGQWFAALISWSGNTMSNVTGEGGFATGLAIAVAIILVGVAVADIAFDRVADNGAQMAAVLFPTVLALVVGGSMGATGGDAVTAVQAEMASFFSQLGGK</sequence>